<accession>A0A284S5N5</accession>
<dbReference type="EMBL" id="FUEG01000034">
    <property type="protein sequence ID" value="SJL16307.1"/>
    <property type="molecule type" value="Genomic_DNA"/>
</dbReference>
<keyword evidence="2" id="KW-0732">Signal</keyword>
<sequence length="259" mass="29977">MLLIATIAMTLVLAAATATGSSGRDNLRKNDEKTPPMNWQLNSMWSSQPGRSGGWTSTGHTSNEAPPFRAQAASFQPQAWEQGPYNYLFPPSFMEPPTMYHPQNWQIGGYAYPPQQPMYVPQQEPLEMMRGMNYNRMYREDEQMVVDEDTTRQQRSPRPGPSRPPTTRYGCAPSPQVQEWPAPSARRWGEPGSQSRSPSRGKGKRRATEEDIAWQEEEDRRTRDEEYQRYLWYRENEIAREPTPREVRRFSEREGKTGQ</sequence>
<feature type="signal peptide" evidence="2">
    <location>
        <begin position="1"/>
        <end position="23"/>
    </location>
</feature>
<protein>
    <submittedName>
        <fullName evidence="3">Uncharacterized protein</fullName>
    </submittedName>
</protein>
<feature type="compositionally biased region" description="Basic and acidic residues" evidence="1">
    <location>
        <begin position="25"/>
        <end position="34"/>
    </location>
</feature>
<feature type="region of interest" description="Disordered" evidence="1">
    <location>
        <begin position="19"/>
        <end position="66"/>
    </location>
</feature>
<keyword evidence="4" id="KW-1185">Reference proteome</keyword>
<feature type="compositionally biased region" description="Basic and acidic residues" evidence="1">
    <location>
        <begin position="218"/>
        <end position="259"/>
    </location>
</feature>
<reference evidence="4" key="1">
    <citation type="journal article" date="2017" name="Nat. Ecol. Evol.">
        <title>Genome expansion and lineage-specific genetic innovations in the forest pathogenic fungi Armillaria.</title>
        <authorList>
            <person name="Sipos G."/>
            <person name="Prasanna A.N."/>
            <person name="Walter M.C."/>
            <person name="O'Connor E."/>
            <person name="Balint B."/>
            <person name="Krizsan K."/>
            <person name="Kiss B."/>
            <person name="Hess J."/>
            <person name="Varga T."/>
            <person name="Slot J."/>
            <person name="Riley R."/>
            <person name="Boka B."/>
            <person name="Rigling D."/>
            <person name="Barry K."/>
            <person name="Lee J."/>
            <person name="Mihaltcheva S."/>
            <person name="LaButti K."/>
            <person name="Lipzen A."/>
            <person name="Waldron R."/>
            <person name="Moloney N.M."/>
            <person name="Sperisen C."/>
            <person name="Kredics L."/>
            <person name="Vagvoelgyi C."/>
            <person name="Patrignani A."/>
            <person name="Fitzpatrick D."/>
            <person name="Nagy I."/>
            <person name="Doyle S."/>
            <person name="Anderson J.B."/>
            <person name="Grigoriev I.V."/>
            <person name="Gueldener U."/>
            <person name="Muensterkoetter M."/>
            <person name="Nagy L.G."/>
        </authorList>
    </citation>
    <scope>NUCLEOTIDE SEQUENCE [LARGE SCALE GENOMIC DNA]</scope>
    <source>
        <strain evidence="4">C18/9</strain>
    </source>
</reference>
<gene>
    <name evidence="3" type="ORF">ARMOST_19827</name>
</gene>
<feature type="region of interest" description="Disordered" evidence="1">
    <location>
        <begin position="145"/>
        <end position="259"/>
    </location>
</feature>
<dbReference type="AlphaFoldDB" id="A0A284S5N5"/>
<evidence type="ECO:0000313" key="4">
    <source>
        <dbReference type="Proteomes" id="UP000219338"/>
    </source>
</evidence>
<evidence type="ECO:0000256" key="2">
    <source>
        <dbReference type="SAM" id="SignalP"/>
    </source>
</evidence>
<feature type="chain" id="PRO_5012357261" evidence="2">
    <location>
        <begin position="24"/>
        <end position="259"/>
    </location>
</feature>
<evidence type="ECO:0000256" key="1">
    <source>
        <dbReference type="SAM" id="MobiDB-lite"/>
    </source>
</evidence>
<evidence type="ECO:0000313" key="3">
    <source>
        <dbReference type="EMBL" id="SJL16307.1"/>
    </source>
</evidence>
<name>A0A284S5N5_ARMOS</name>
<dbReference type="Proteomes" id="UP000219338">
    <property type="component" value="Unassembled WGS sequence"/>
</dbReference>
<organism evidence="3 4">
    <name type="scientific">Armillaria ostoyae</name>
    <name type="common">Armillaria root rot fungus</name>
    <dbReference type="NCBI Taxonomy" id="47428"/>
    <lineage>
        <taxon>Eukaryota</taxon>
        <taxon>Fungi</taxon>
        <taxon>Dikarya</taxon>
        <taxon>Basidiomycota</taxon>
        <taxon>Agaricomycotina</taxon>
        <taxon>Agaricomycetes</taxon>
        <taxon>Agaricomycetidae</taxon>
        <taxon>Agaricales</taxon>
        <taxon>Marasmiineae</taxon>
        <taxon>Physalacriaceae</taxon>
        <taxon>Armillaria</taxon>
    </lineage>
</organism>
<proteinExistence type="predicted"/>
<feature type="compositionally biased region" description="Polar residues" evidence="1">
    <location>
        <begin position="37"/>
        <end position="64"/>
    </location>
</feature>